<organism evidence="4 5">
    <name type="scientific">Coniophora puteana (strain RWD-64-598)</name>
    <name type="common">Brown rot fungus</name>
    <dbReference type="NCBI Taxonomy" id="741705"/>
    <lineage>
        <taxon>Eukaryota</taxon>
        <taxon>Fungi</taxon>
        <taxon>Dikarya</taxon>
        <taxon>Basidiomycota</taxon>
        <taxon>Agaricomycotina</taxon>
        <taxon>Agaricomycetes</taxon>
        <taxon>Agaricomycetidae</taxon>
        <taxon>Boletales</taxon>
        <taxon>Coniophorineae</taxon>
        <taxon>Coniophoraceae</taxon>
        <taxon>Coniophora</taxon>
    </lineage>
</organism>
<feature type="transmembrane region" description="Helical" evidence="2">
    <location>
        <begin position="122"/>
        <end position="145"/>
    </location>
</feature>
<keyword evidence="2" id="KW-0812">Transmembrane</keyword>
<dbReference type="RefSeq" id="XP_007764346.1">
    <property type="nucleotide sequence ID" value="XM_007766156.1"/>
</dbReference>
<dbReference type="KEGG" id="cput:CONPUDRAFT_80211"/>
<feature type="region of interest" description="Disordered" evidence="1">
    <location>
        <begin position="326"/>
        <end position="351"/>
    </location>
</feature>
<dbReference type="AlphaFoldDB" id="A0A5M3N3C7"/>
<keyword evidence="5" id="KW-1185">Reference proteome</keyword>
<accession>A0A5M3N3C7</accession>
<name>A0A5M3N3C7_CONPW</name>
<proteinExistence type="predicted"/>
<reference evidence="5" key="1">
    <citation type="journal article" date="2012" name="Science">
        <title>The Paleozoic origin of enzymatic lignin decomposition reconstructed from 31 fungal genomes.</title>
        <authorList>
            <person name="Floudas D."/>
            <person name="Binder M."/>
            <person name="Riley R."/>
            <person name="Barry K."/>
            <person name="Blanchette R.A."/>
            <person name="Henrissat B."/>
            <person name="Martinez A.T."/>
            <person name="Otillar R."/>
            <person name="Spatafora J.W."/>
            <person name="Yadav J.S."/>
            <person name="Aerts A."/>
            <person name="Benoit I."/>
            <person name="Boyd A."/>
            <person name="Carlson A."/>
            <person name="Copeland A."/>
            <person name="Coutinho P.M."/>
            <person name="de Vries R.P."/>
            <person name="Ferreira P."/>
            <person name="Findley K."/>
            <person name="Foster B."/>
            <person name="Gaskell J."/>
            <person name="Glotzer D."/>
            <person name="Gorecki P."/>
            <person name="Heitman J."/>
            <person name="Hesse C."/>
            <person name="Hori C."/>
            <person name="Igarashi K."/>
            <person name="Jurgens J.A."/>
            <person name="Kallen N."/>
            <person name="Kersten P."/>
            <person name="Kohler A."/>
            <person name="Kuees U."/>
            <person name="Kumar T.K.A."/>
            <person name="Kuo A."/>
            <person name="LaButti K."/>
            <person name="Larrondo L.F."/>
            <person name="Lindquist E."/>
            <person name="Ling A."/>
            <person name="Lombard V."/>
            <person name="Lucas S."/>
            <person name="Lundell T."/>
            <person name="Martin R."/>
            <person name="McLaughlin D.J."/>
            <person name="Morgenstern I."/>
            <person name="Morin E."/>
            <person name="Murat C."/>
            <person name="Nagy L.G."/>
            <person name="Nolan M."/>
            <person name="Ohm R.A."/>
            <person name="Patyshakuliyeva A."/>
            <person name="Rokas A."/>
            <person name="Ruiz-Duenas F.J."/>
            <person name="Sabat G."/>
            <person name="Salamov A."/>
            <person name="Samejima M."/>
            <person name="Schmutz J."/>
            <person name="Slot J.C."/>
            <person name="St John F."/>
            <person name="Stenlid J."/>
            <person name="Sun H."/>
            <person name="Sun S."/>
            <person name="Syed K."/>
            <person name="Tsang A."/>
            <person name="Wiebenga A."/>
            <person name="Young D."/>
            <person name="Pisabarro A."/>
            <person name="Eastwood D.C."/>
            <person name="Martin F."/>
            <person name="Cullen D."/>
            <person name="Grigoriev I.V."/>
            <person name="Hibbett D.S."/>
        </authorList>
    </citation>
    <scope>NUCLEOTIDE SEQUENCE [LARGE SCALE GENOMIC DNA]</scope>
    <source>
        <strain evidence="5">RWD-64-598 SS2</strain>
    </source>
</reference>
<comment type="caution">
    <text evidence="4">The sequence shown here is derived from an EMBL/GenBank/DDBJ whole genome shotgun (WGS) entry which is preliminary data.</text>
</comment>
<protein>
    <recommendedName>
        <fullName evidence="3">DUF6533 domain-containing protein</fullName>
    </recommendedName>
</protein>
<feature type="transmembrane region" description="Helical" evidence="2">
    <location>
        <begin position="171"/>
        <end position="196"/>
    </location>
</feature>
<evidence type="ECO:0000313" key="4">
    <source>
        <dbReference type="EMBL" id="EIW85797.1"/>
    </source>
</evidence>
<dbReference type="Proteomes" id="UP000053558">
    <property type="component" value="Unassembled WGS sequence"/>
</dbReference>
<feature type="transmembrane region" description="Helical" evidence="2">
    <location>
        <begin position="89"/>
        <end position="110"/>
    </location>
</feature>
<feature type="domain" description="DUF6533" evidence="3">
    <location>
        <begin position="25"/>
        <end position="67"/>
    </location>
</feature>
<dbReference type="EMBL" id="JH711574">
    <property type="protein sequence ID" value="EIW85797.1"/>
    <property type="molecule type" value="Genomic_DNA"/>
</dbReference>
<evidence type="ECO:0000313" key="5">
    <source>
        <dbReference type="Proteomes" id="UP000053558"/>
    </source>
</evidence>
<gene>
    <name evidence="4" type="ORF">CONPUDRAFT_80211</name>
</gene>
<keyword evidence="2" id="KW-1133">Transmembrane helix</keyword>
<feature type="transmembrane region" description="Helical" evidence="2">
    <location>
        <begin position="57"/>
        <end position="77"/>
    </location>
</feature>
<keyword evidence="2" id="KW-0472">Membrane</keyword>
<feature type="transmembrane region" description="Helical" evidence="2">
    <location>
        <begin position="16"/>
        <end position="36"/>
    </location>
</feature>
<dbReference type="GeneID" id="19210051"/>
<evidence type="ECO:0000256" key="1">
    <source>
        <dbReference type="SAM" id="MobiDB-lite"/>
    </source>
</evidence>
<sequence>MTVGLYGTVDVNRTRYAVITTYGDAALLVTVLYDYLTHLDQEVELIWNKRLTYISSLYYLMRYLGIVYIVFICLNRFPDSFHERPCESLYVGVLVCKTILAPVIQGFMAFRVYILYRPCRVLFVFLLALFIVAQGTATAGLAMLAHMSAGYQSIAAPYCSIPHGKTSDKGWLAALNVICPIVLEVILCILVLYRWFTRFRSSRRQVLPLTVDDILTTLVRDNIVYFVIAVICMFLSPRWALPMADDASFDTRAAWYNNITNASQVALFSLCGPRMILNVRKYYDQDNAVTKSCTTAVQSPRELTTVVLQDASRMRSDLELDEFSGAYSASLPGDGSEFNPTDRSGDQIEEV</sequence>
<dbReference type="InterPro" id="IPR045340">
    <property type="entry name" value="DUF6533"/>
</dbReference>
<evidence type="ECO:0000256" key="2">
    <source>
        <dbReference type="SAM" id="Phobius"/>
    </source>
</evidence>
<evidence type="ECO:0000259" key="3">
    <source>
        <dbReference type="Pfam" id="PF20151"/>
    </source>
</evidence>
<dbReference type="Pfam" id="PF20151">
    <property type="entry name" value="DUF6533"/>
    <property type="match status" value="1"/>
</dbReference>
<dbReference type="OrthoDB" id="2638860at2759"/>
<feature type="transmembrane region" description="Helical" evidence="2">
    <location>
        <begin position="223"/>
        <end position="241"/>
    </location>
</feature>